<evidence type="ECO:0000256" key="1">
    <source>
        <dbReference type="SAM" id="MobiDB-lite"/>
    </source>
</evidence>
<dbReference type="InterPro" id="IPR001251">
    <property type="entry name" value="CRAL-TRIO_dom"/>
</dbReference>
<reference evidence="3 4" key="1">
    <citation type="submission" date="2019-03" db="EMBL/GenBank/DDBJ databases">
        <title>Nematode-trapping fungi genome.</title>
        <authorList>
            <person name="Vidal-Diez De Ulzurrun G."/>
        </authorList>
    </citation>
    <scope>NUCLEOTIDE SEQUENCE [LARGE SCALE GENOMIC DNA]</scope>
    <source>
        <strain evidence="3 4">TWF154</strain>
    </source>
</reference>
<dbReference type="Pfam" id="PF03765">
    <property type="entry name" value="CRAL_TRIO_N"/>
    <property type="match status" value="1"/>
</dbReference>
<organism evidence="3 4">
    <name type="scientific">Orbilia oligospora</name>
    <name type="common">Nematode-trapping fungus</name>
    <name type="synonym">Arthrobotrys oligospora</name>
    <dbReference type="NCBI Taxonomy" id="2813651"/>
    <lineage>
        <taxon>Eukaryota</taxon>
        <taxon>Fungi</taxon>
        <taxon>Dikarya</taxon>
        <taxon>Ascomycota</taxon>
        <taxon>Pezizomycotina</taxon>
        <taxon>Orbiliomycetes</taxon>
        <taxon>Orbiliales</taxon>
        <taxon>Orbiliaceae</taxon>
        <taxon>Orbilia</taxon>
    </lineage>
</organism>
<dbReference type="SUPFAM" id="SSF52087">
    <property type="entry name" value="CRAL/TRIO domain"/>
    <property type="match status" value="1"/>
</dbReference>
<dbReference type="CDD" id="cd00170">
    <property type="entry name" value="SEC14"/>
    <property type="match status" value="1"/>
</dbReference>
<feature type="compositionally biased region" description="Basic residues" evidence="1">
    <location>
        <begin position="392"/>
        <end position="402"/>
    </location>
</feature>
<dbReference type="InterPro" id="IPR011074">
    <property type="entry name" value="CRAL/TRIO_N_dom"/>
</dbReference>
<dbReference type="InterPro" id="IPR052432">
    <property type="entry name" value="PITP/CRAL-TRIO"/>
</dbReference>
<feature type="compositionally biased region" description="Basic and acidic residues" evidence="1">
    <location>
        <begin position="802"/>
        <end position="813"/>
    </location>
</feature>
<feature type="region of interest" description="Disordered" evidence="1">
    <location>
        <begin position="165"/>
        <end position="221"/>
    </location>
</feature>
<gene>
    <name evidence="3" type="ORF">EYR41_003158</name>
</gene>
<dbReference type="EMBL" id="SOZJ01000002">
    <property type="protein sequence ID" value="TGJ71173.1"/>
    <property type="molecule type" value="Genomic_DNA"/>
</dbReference>
<feature type="region of interest" description="Disordered" evidence="1">
    <location>
        <begin position="86"/>
        <end position="116"/>
    </location>
</feature>
<sequence length="839" mass="93474">MPLLRSVIRRKSAAANCCAIIPRPLGSRNISTLPIPLLKFNFPSRSHLFHLHPKPISAAGSHPIRRHRCPVSVPESRRTSSFCATTSLATPNPQRQTCPCAPSSSSSLSSSSPSSGRAGISIASISSASKYPFHSYSYSSSYTLLQKLSSSYIYTQSIPHSYNFGHHHHHHRHSFHTKPETRSETQSGSPHSTRSHYPRGPTSSSSHPSSSPSSNYNYNYNNKHKQKDQSYYYYSYSTATITATSTFLALIGIYTVASDSDSSIYYYNTLPTDLTTLRSLLNWWSPSQSDSSNTKTTSTATTPPQTPPPAAMASTAPGRPETLTPEQELKLKEFWNVTLSLFGQSAAQLEAAASTSLAEDTAALSLENATAETTTAAAADEAETEPAAGGKSKSKRSKIFSRSKKDKEKKEKDKDSKDSSVNSSRSNLTVPETTVSNRPSPPPGLTTDPEDKYNQGKDFKAALASQTPEELRTTFWGFVKYDNPDALLLRFLRARKWDVEKALVMMVSTMHWRGQEVYVEDIAREGEATAFAAEKTDKTAEGFMKQLRMGKSYIHGTDREERPVCYVNVRLHKAADQTPESLERYTIYLIETTRLMLKQPVDTAAIVFDMTGFGMANMDYTPVKFMIKCFEAHYPECLGICLVHNAPWIFQGIWKIIRGWLDPVVASKVHFTTKTTDLTEFISLAQLPKSLGGDEDWEYKYIEPTATENPSITSPTPADTAEKESLETERLRIIEEYEKNTREWIKEESKGAKVDTDVKDERSGLRERLRTNYWGLDRFLRARTWYDRVGIVGKNGEVEFYPQKDNKVEETNEKVNGNGASAPAAVSAPAPTSDDDELD</sequence>
<accession>A0A8H2E5P2</accession>
<feature type="compositionally biased region" description="Basic and acidic residues" evidence="1">
    <location>
        <begin position="403"/>
        <end position="418"/>
    </location>
</feature>
<feature type="compositionally biased region" description="Low complexity" evidence="1">
    <location>
        <begin position="287"/>
        <end position="303"/>
    </location>
</feature>
<dbReference type="InterPro" id="IPR036273">
    <property type="entry name" value="CRAL/TRIO_N_dom_sf"/>
</dbReference>
<comment type="caution">
    <text evidence="3">The sequence shown here is derived from an EMBL/GenBank/DDBJ whole genome shotgun (WGS) entry which is preliminary data.</text>
</comment>
<feature type="region of interest" description="Disordered" evidence="1">
    <location>
        <begin position="286"/>
        <end position="323"/>
    </location>
</feature>
<dbReference type="Proteomes" id="UP000297595">
    <property type="component" value="Unassembled WGS sequence"/>
</dbReference>
<feature type="compositionally biased region" description="Basic residues" evidence="1">
    <location>
        <begin position="165"/>
        <end position="176"/>
    </location>
</feature>
<feature type="compositionally biased region" description="Low complexity" evidence="1">
    <location>
        <begin position="203"/>
        <end position="221"/>
    </location>
</feature>
<evidence type="ECO:0000313" key="4">
    <source>
        <dbReference type="Proteomes" id="UP000297595"/>
    </source>
</evidence>
<dbReference type="PROSITE" id="PS50191">
    <property type="entry name" value="CRAL_TRIO"/>
    <property type="match status" value="1"/>
</dbReference>
<feature type="compositionally biased region" description="Polar residues" evidence="1">
    <location>
        <begin position="428"/>
        <end position="438"/>
    </location>
</feature>
<dbReference type="Pfam" id="PF00650">
    <property type="entry name" value="CRAL_TRIO"/>
    <property type="match status" value="1"/>
</dbReference>
<feature type="compositionally biased region" description="Low complexity" evidence="1">
    <location>
        <begin position="101"/>
        <end position="116"/>
    </location>
</feature>
<dbReference type="SUPFAM" id="SSF46938">
    <property type="entry name" value="CRAL/TRIO N-terminal domain"/>
    <property type="match status" value="1"/>
</dbReference>
<feature type="compositionally biased region" description="Low complexity" evidence="1">
    <location>
        <begin position="815"/>
        <end position="830"/>
    </location>
</feature>
<evidence type="ECO:0000313" key="3">
    <source>
        <dbReference type="EMBL" id="TGJ71173.1"/>
    </source>
</evidence>
<dbReference type="InterPro" id="IPR036865">
    <property type="entry name" value="CRAL-TRIO_dom_sf"/>
</dbReference>
<proteinExistence type="predicted"/>
<evidence type="ECO:0000259" key="2">
    <source>
        <dbReference type="PROSITE" id="PS50191"/>
    </source>
</evidence>
<feature type="compositionally biased region" description="Polar residues" evidence="1">
    <location>
        <begin position="86"/>
        <end position="97"/>
    </location>
</feature>
<dbReference type="SMART" id="SM01100">
    <property type="entry name" value="CRAL_TRIO_N"/>
    <property type="match status" value="1"/>
</dbReference>
<feature type="region of interest" description="Disordered" evidence="1">
    <location>
        <begin position="374"/>
        <end position="454"/>
    </location>
</feature>
<name>A0A8H2E5P2_ORBOL</name>
<dbReference type="Gene3D" id="3.40.525.10">
    <property type="entry name" value="CRAL-TRIO lipid binding domain"/>
    <property type="match status" value="1"/>
</dbReference>
<dbReference type="AlphaFoldDB" id="A0A8H2E5P2"/>
<feature type="domain" description="CRAL-TRIO" evidence="2">
    <location>
        <begin position="554"/>
        <end position="699"/>
    </location>
</feature>
<dbReference type="SMART" id="SM00516">
    <property type="entry name" value="SEC14"/>
    <property type="match status" value="1"/>
</dbReference>
<feature type="region of interest" description="Disordered" evidence="1">
    <location>
        <begin position="802"/>
        <end position="839"/>
    </location>
</feature>
<protein>
    <recommendedName>
        <fullName evidence="2">CRAL-TRIO domain-containing protein</fullName>
    </recommendedName>
</protein>
<dbReference type="PANTHER" id="PTHR46590:SF1">
    <property type="entry name" value="PHOSPHATIDYLINOSITOL TRANSFER PROTEIN CSR1"/>
    <property type="match status" value="1"/>
</dbReference>
<dbReference type="PANTHER" id="PTHR46590">
    <property type="entry name" value="PHOSPHATIDYLINOSITOL TRANSFER PROTEIN CSR1-RELATED"/>
    <property type="match status" value="1"/>
</dbReference>